<keyword evidence="3" id="KW-1185">Reference proteome</keyword>
<reference evidence="2 3" key="1">
    <citation type="journal article" date="2013" name="Genome Announc.">
        <title>Genome Sequence of the Pigment-Producing Bacterium Pseudogulbenkiania ferrooxidans, Isolated from Loktak Lake.</title>
        <authorList>
            <person name="Puranik S."/>
            <person name="Talkal R."/>
            <person name="Qureshi A."/>
            <person name="Khardenavis A."/>
            <person name="Kapley A."/>
            <person name="Purohit H.J."/>
        </authorList>
    </citation>
    <scope>NUCLEOTIDE SEQUENCE [LARGE SCALE GENOMIC DNA]</scope>
    <source>
        <strain evidence="2 3">EGD-HP2</strain>
    </source>
</reference>
<dbReference type="EMBL" id="AVPH01000296">
    <property type="protein sequence ID" value="ERD99229.1"/>
    <property type="molecule type" value="Genomic_DNA"/>
</dbReference>
<comment type="caution">
    <text evidence="2">The sequence shown here is derived from an EMBL/GenBank/DDBJ whole genome shotgun (WGS) entry which is preliminary data.</text>
</comment>
<sequence>MTGRDGAEESAIVRQGGSRDEPGKKNGRQVMAASSWMETM</sequence>
<organism evidence="2 3">
    <name type="scientific">Pseudogulbenkiania ferrooxidans EGD-HP2</name>
    <dbReference type="NCBI Taxonomy" id="1388764"/>
    <lineage>
        <taxon>Bacteria</taxon>
        <taxon>Pseudomonadati</taxon>
        <taxon>Pseudomonadota</taxon>
        <taxon>Betaproteobacteria</taxon>
        <taxon>Neisseriales</taxon>
        <taxon>Chromobacteriaceae</taxon>
        <taxon>Pseudogulbenkiania</taxon>
    </lineage>
</organism>
<accession>A0ABN0N126</accession>
<evidence type="ECO:0000256" key="1">
    <source>
        <dbReference type="SAM" id="MobiDB-lite"/>
    </source>
</evidence>
<protein>
    <submittedName>
        <fullName evidence="2">Uncharacterized protein</fullName>
    </submittedName>
</protein>
<evidence type="ECO:0000313" key="2">
    <source>
        <dbReference type="EMBL" id="ERD99229.1"/>
    </source>
</evidence>
<proteinExistence type="predicted"/>
<dbReference type="Proteomes" id="UP000016426">
    <property type="component" value="Unassembled WGS sequence"/>
</dbReference>
<name>A0ABN0N126_9NEIS</name>
<gene>
    <name evidence="2" type="ORF">O166_17580</name>
</gene>
<feature type="region of interest" description="Disordered" evidence="1">
    <location>
        <begin position="1"/>
        <end position="40"/>
    </location>
</feature>
<evidence type="ECO:0000313" key="3">
    <source>
        <dbReference type="Proteomes" id="UP000016426"/>
    </source>
</evidence>